<dbReference type="Pfam" id="PF01344">
    <property type="entry name" value="Kelch_1"/>
    <property type="match status" value="2"/>
</dbReference>
<comment type="caution">
    <text evidence="4">The sequence shown here is derived from an EMBL/GenBank/DDBJ whole genome shotgun (WGS) entry which is preliminary data.</text>
</comment>
<feature type="compositionally biased region" description="Polar residues" evidence="3">
    <location>
        <begin position="20"/>
        <end position="38"/>
    </location>
</feature>
<dbReference type="GO" id="GO:0019760">
    <property type="term" value="P:glucosinolate metabolic process"/>
    <property type="evidence" value="ECO:0007669"/>
    <property type="project" value="UniProtKB-ARBA"/>
</dbReference>
<keyword evidence="5" id="KW-1185">Reference proteome</keyword>
<keyword evidence="1" id="KW-0677">Repeat</keyword>
<dbReference type="InterPro" id="IPR015915">
    <property type="entry name" value="Kelch-typ_b-propeller"/>
</dbReference>
<dbReference type="SUPFAM" id="SSF117281">
    <property type="entry name" value="Kelch motif"/>
    <property type="match status" value="1"/>
</dbReference>
<dbReference type="Gene3D" id="2.120.10.80">
    <property type="entry name" value="Kelch-type beta propeller"/>
    <property type="match status" value="2"/>
</dbReference>
<dbReference type="EMBL" id="JAPDFR010000001">
    <property type="protein sequence ID" value="KAK0390529.1"/>
    <property type="molecule type" value="Genomic_DNA"/>
</dbReference>
<sequence>MEQFTMIRRRTTDLFKNAQQNLPSMPQMPNLSSNSDNPQQKHESPKHTIKGTWERILVPELPRSSHTIDIVSDTAYIFGGEISPREPVDNDMHVVRLPFSDGGVSADYFKIKAAPNTPEEDSVVVPKTDVEKATDANAMDSVPLEGDVKDKGKGLALDLRPELGDVPEPRVGHASAVIGSRIFIFGGRGGPDMKPLDEAGRVWVFDTRTRGWSYLDPAPAVQGGAIVHRPSPRSYHCATASDRPREFAQPRPHKPRTWQEWAIGDTSKTGIPQAPIVGHVAEDAVDEESAGYGTFFVHAGCLADGERTNDLWAFDIRTKTWTQLPAGPGLPRGGTAICISKSRLFRFGGYDGQGEIGGQLDFIDLEVETFNDQGTKGEVAIRARGAWQSILENNVDTSSTEIPAEPNQDWPAPRSVASLEAITLGGGREYLVLAMGERSPSAEGHAGAGRFHSDVWMFQVPPLGMSAASMKDALLQLAGRKTGEGKWTRVSTLPHDDDVSDEEPVPRGWFATAPMTDLEDNAIVFWGGLDEHNERLGDGWILRLG</sequence>
<dbReference type="PANTHER" id="PTHR47435:SF4">
    <property type="entry name" value="KELCH REPEAT PROTEIN (AFU_ORTHOLOGUE AFUA_5G12780)"/>
    <property type="match status" value="1"/>
</dbReference>
<keyword evidence="2" id="KW-0408">Iron</keyword>
<dbReference type="InterPro" id="IPR006652">
    <property type="entry name" value="Kelch_1"/>
</dbReference>
<dbReference type="AlphaFoldDB" id="A0AA39LB47"/>
<evidence type="ECO:0000313" key="5">
    <source>
        <dbReference type="Proteomes" id="UP001175261"/>
    </source>
</evidence>
<feature type="region of interest" description="Disordered" evidence="3">
    <location>
        <begin position="20"/>
        <end position="50"/>
    </location>
</feature>
<evidence type="ECO:0000256" key="1">
    <source>
        <dbReference type="ARBA" id="ARBA00022737"/>
    </source>
</evidence>
<evidence type="ECO:0000256" key="3">
    <source>
        <dbReference type="SAM" id="MobiDB-lite"/>
    </source>
</evidence>
<gene>
    <name evidence="4" type="ORF">NLU13_0033</name>
</gene>
<dbReference type="Proteomes" id="UP001175261">
    <property type="component" value="Unassembled WGS sequence"/>
</dbReference>
<organism evidence="4 5">
    <name type="scientific">Sarocladium strictum</name>
    <name type="common">Black bundle disease fungus</name>
    <name type="synonym">Acremonium strictum</name>
    <dbReference type="NCBI Taxonomy" id="5046"/>
    <lineage>
        <taxon>Eukaryota</taxon>
        <taxon>Fungi</taxon>
        <taxon>Dikarya</taxon>
        <taxon>Ascomycota</taxon>
        <taxon>Pezizomycotina</taxon>
        <taxon>Sordariomycetes</taxon>
        <taxon>Hypocreomycetidae</taxon>
        <taxon>Hypocreales</taxon>
        <taxon>Sarocladiaceae</taxon>
        <taxon>Sarocladium</taxon>
    </lineage>
</organism>
<evidence type="ECO:0000313" key="4">
    <source>
        <dbReference type="EMBL" id="KAK0390529.1"/>
    </source>
</evidence>
<evidence type="ECO:0000256" key="2">
    <source>
        <dbReference type="ARBA" id="ARBA00023004"/>
    </source>
</evidence>
<name>A0AA39LB47_SARSR</name>
<reference evidence="4" key="1">
    <citation type="submission" date="2022-10" db="EMBL/GenBank/DDBJ databases">
        <title>Determination and structural analysis of whole genome sequence of Sarocladium strictum F4-1.</title>
        <authorList>
            <person name="Hu L."/>
            <person name="Jiang Y."/>
        </authorList>
    </citation>
    <scope>NUCLEOTIDE SEQUENCE</scope>
    <source>
        <strain evidence="4">F4-1</strain>
    </source>
</reference>
<proteinExistence type="predicted"/>
<protein>
    <submittedName>
        <fullName evidence="4">Uncharacterized protein</fullName>
    </submittedName>
</protein>
<accession>A0AA39LB47</accession>
<dbReference type="PANTHER" id="PTHR47435">
    <property type="entry name" value="KELCH REPEAT PROTEIN (AFU_ORTHOLOGUE AFUA_5G12780)"/>
    <property type="match status" value="1"/>
</dbReference>